<dbReference type="EMBL" id="BNBT01000039">
    <property type="protein sequence ID" value="GHE59825.1"/>
    <property type="molecule type" value="Genomic_DNA"/>
</dbReference>
<reference evidence="2" key="2">
    <citation type="submission" date="2020-09" db="EMBL/GenBank/DDBJ databases">
        <authorList>
            <person name="Sun Q."/>
            <person name="Ohkuma M."/>
        </authorList>
    </citation>
    <scope>NUCLEOTIDE SEQUENCE</scope>
    <source>
        <strain evidence="2">JCM 4784</strain>
    </source>
</reference>
<keyword evidence="3" id="KW-1185">Reference proteome</keyword>
<name>A0A918ZN79_9ACTN</name>
<dbReference type="Proteomes" id="UP000608024">
    <property type="component" value="Unassembled WGS sequence"/>
</dbReference>
<reference evidence="2" key="1">
    <citation type="journal article" date="2014" name="Int. J. Syst. Evol. Microbiol.">
        <title>Complete genome sequence of Corynebacterium casei LMG S-19264T (=DSM 44701T), isolated from a smear-ripened cheese.</title>
        <authorList>
            <consortium name="US DOE Joint Genome Institute (JGI-PGF)"/>
            <person name="Walter F."/>
            <person name="Albersmeier A."/>
            <person name="Kalinowski J."/>
            <person name="Ruckert C."/>
        </authorList>
    </citation>
    <scope>NUCLEOTIDE SEQUENCE</scope>
    <source>
        <strain evidence="2">JCM 4784</strain>
    </source>
</reference>
<feature type="compositionally biased region" description="Low complexity" evidence="1">
    <location>
        <begin position="56"/>
        <end position="69"/>
    </location>
</feature>
<dbReference type="RefSeq" id="WP_190136538.1">
    <property type="nucleotide sequence ID" value="NZ_BNBT01000039.1"/>
</dbReference>
<organism evidence="2 3">
    <name type="scientific">Streptomyces longispororuber</name>
    <dbReference type="NCBI Taxonomy" id="68230"/>
    <lineage>
        <taxon>Bacteria</taxon>
        <taxon>Bacillati</taxon>
        <taxon>Actinomycetota</taxon>
        <taxon>Actinomycetes</taxon>
        <taxon>Kitasatosporales</taxon>
        <taxon>Streptomycetaceae</taxon>
        <taxon>Streptomyces</taxon>
    </lineage>
</organism>
<accession>A0A918ZN79</accession>
<proteinExistence type="predicted"/>
<evidence type="ECO:0000313" key="2">
    <source>
        <dbReference type="EMBL" id="GHE59825.1"/>
    </source>
</evidence>
<evidence type="ECO:0000313" key="3">
    <source>
        <dbReference type="Proteomes" id="UP000608024"/>
    </source>
</evidence>
<comment type="caution">
    <text evidence="2">The sequence shown here is derived from an EMBL/GenBank/DDBJ whole genome shotgun (WGS) entry which is preliminary data.</text>
</comment>
<protein>
    <submittedName>
        <fullName evidence="2">Uncharacterized protein</fullName>
    </submittedName>
</protein>
<dbReference type="AlphaFoldDB" id="A0A918ZN79"/>
<feature type="region of interest" description="Disordered" evidence="1">
    <location>
        <begin position="1"/>
        <end position="100"/>
    </location>
</feature>
<evidence type="ECO:0000256" key="1">
    <source>
        <dbReference type="SAM" id="MobiDB-lite"/>
    </source>
</evidence>
<sequence length="134" mass="14449">MTSRWRHFSTGPSRARRSTCSTSASRKATHRLPKPDGNNAGDSNNVSDASDRSDANDGNNANNANNGSDQVTSTPNPYATRAVSKGGTITRSTNTWPPPILNRVLPHVDIEGQALNRHAPDAAVTRFPVGRHRH</sequence>
<gene>
    <name evidence="2" type="ORF">GCM10018785_31270</name>
</gene>